<dbReference type="PROSITE" id="PS50262">
    <property type="entry name" value="G_PROTEIN_RECEP_F1_2"/>
    <property type="match status" value="1"/>
</dbReference>
<dbReference type="GeneID" id="105025601"/>
<evidence type="ECO:0000256" key="8">
    <source>
        <dbReference type="ARBA" id="ARBA00023170"/>
    </source>
</evidence>
<feature type="transmembrane region" description="Helical" evidence="12">
    <location>
        <begin position="74"/>
        <end position="95"/>
    </location>
</feature>
<evidence type="ECO:0000256" key="6">
    <source>
        <dbReference type="ARBA" id="ARBA00023136"/>
    </source>
</evidence>
<proteinExistence type="inferred from homology"/>
<evidence type="ECO:0000256" key="2">
    <source>
        <dbReference type="ARBA" id="ARBA00022475"/>
    </source>
</evidence>
<dbReference type="Proteomes" id="UP000265140">
    <property type="component" value="Chromosome 13"/>
</dbReference>
<dbReference type="Bgee" id="ENSELUG00000013054">
    <property type="expression patterns" value="Expressed in spleen and 3 other cell types or tissues"/>
</dbReference>
<dbReference type="InterPro" id="IPR017452">
    <property type="entry name" value="GPCR_Rhodpsn_7TM"/>
</dbReference>
<evidence type="ECO:0000256" key="1">
    <source>
        <dbReference type="ARBA" id="ARBA00004651"/>
    </source>
</evidence>
<dbReference type="Gene3D" id="1.20.1070.10">
    <property type="entry name" value="Rhodopsin 7-helix transmembrane proteins"/>
    <property type="match status" value="1"/>
</dbReference>
<dbReference type="GO" id="GO:0007200">
    <property type="term" value="P:phospholipase C-activating G protein-coupled receptor signaling pathway"/>
    <property type="evidence" value="ECO:0007669"/>
    <property type="project" value="TreeGrafter"/>
</dbReference>
<keyword evidence="8" id="KW-0675">Receptor</keyword>
<evidence type="ECO:0000256" key="9">
    <source>
        <dbReference type="ARBA" id="ARBA00023180"/>
    </source>
</evidence>
<reference evidence="14 15" key="2">
    <citation type="submission" date="2020-02" db="EMBL/GenBank/DDBJ databases">
        <title>Esox lucius (northern pike) genome, fEsoLuc1, primary haplotype.</title>
        <authorList>
            <person name="Myers G."/>
            <person name="Karagic N."/>
            <person name="Meyer A."/>
            <person name="Pippel M."/>
            <person name="Reichard M."/>
            <person name="Winkler S."/>
            <person name="Tracey A."/>
            <person name="Sims Y."/>
            <person name="Howe K."/>
            <person name="Rhie A."/>
            <person name="Formenti G."/>
            <person name="Durbin R."/>
            <person name="Fedrigo O."/>
            <person name="Jarvis E.D."/>
        </authorList>
    </citation>
    <scope>NUCLEOTIDE SEQUENCE [LARGE SCALE GENOMIC DNA]</scope>
</reference>
<protein>
    <recommendedName>
        <fullName evidence="13">G-protein coupled receptors family 1 profile domain-containing protein</fullName>
    </recommendedName>
</protein>
<comment type="subcellular location">
    <subcellularLocation>
        <location evidence="1">Cell membrane</location>
        <topology evidence="1">Multi-pass membrane protein</topology>
    </subcellularLocation>
</comment>
<dbReference type="PANTHER" id="PTHR24225:SF0">
    <property type="entry name" value="N-FORMYL PEPTIDE RECEPTOR 2"/>
    <property type="match status" value="1"/>
</dbReference>
<dbReference type="GO" id="GO:0004930">
    <property type="term" value="F:G protein-coupled receptor activity"/>
    <property type="evidence" value="ECO:0007669"/>
    <property type="project" value="UniProtKB-KW"/>
</dbReference>
<dbReference type="GO" id="GO:0007204">
    <property type="term" value="P:positive regulation of cytosolic calcium ion concentration"/>
    <property type="evidence" value="ECO:0007669"/>
    <property type="project" value="TreeGrafter"/>
</dbReference>
<dbReference type="RefSeq" id="XP_034152243.1">
    <property type="nucleotide sequence ID" value="XM_034296352.1"/>
</dbReference>
<dbReference type="PRINTS" id="PR00237">
    <property type="entry name" value="GPCRRHODOPSN"/>
</dbReference>
<evidence type="ECO:0000313" key="14">
    <source>
        <dbReference type="Ensembl" id="ENSELUP00000012863.3"/>
    </source>
</evidence>
<keyword evidence="3 12" id="KW-0812">Transmembrane</keyword>
<keyword evidence="15" id="KW-1185">Reference proteome</keyword>
<evidence type="ECO:0000256" key="7">
    <source>
        <dbReference type="ARBA" id="ARBA00023157"/>
    </source>
</evidence>
<evidence type="ECO:0000313" key="15">
    <source>
        <dbReference type="Proteomes" id="UP000265140"/>
    </source>
</evidence>
<dbReference type="InterPro" id="IPR000826">
    <property type="entry name" value="Formyl_rcpt-rel"/>
</dbReference>
<evidence type="ECO:0000259" key="13">
    <source>
        <dbReference type="PROSITE" id="PS50262"/>
    </source>
</evidence>
<reference evidence="15" key="1">
    <citation type="journal article" date="2014" name="PLoS ONE">
        <title>The genome and linkage map of the northern pike (Esox lucius): conserved synteny revealed between the salmonid sister group and the Neoteleostei.</title>
        <authorList>
            <person name="Rondeau E.B."/>
            <person name="Minkley D.R."/>
            <person name="Leong J.S."/>
            <person name="Messmer A.M."/>
            <person name="Jantzen J.R."/>
            <person name="von Schalburg K.R."/>
            <person name="Lemon C."/>
            <person name="Bird N.H."/>
            <person name="Koop B.F."/>
        </authorList>
    </citation>
    <scope>NUCLEOTIDE SEQUENCE</scope>
</reference>
<dbReference type="InParanoid" id="A0A3P8Y851"/>
<evidence type="ECO:0000256" key="11">
    <source>
        <dbReference type="ARBA" id="ARBA00025736"/>
    </source>
</evidence>
<dbReference type="GO" id="GO:0006954">
    <property type="term" value="P:inflammatory response"/>
    <property type="evidence" value="ECO:0007669"/>
    <property type="project" value="TreeGrafter"/>
</dbReference>
<evidence type="ECO:0000256" key="3">
    <source>
        <dbReference type="ARBA" id="ARBA00022692"/>
    </source>
</evidence>
<keyword evidence="2" id="KW-1003">Cell membrane</keyword>
<reference evidence="14" key="3">
    <citation type="submission" date="2025-05" db="UniProtKB">
        <authorList>
            <consortium name="Ensembl"/>
        </authorList>
    </citation>
    <scope>IDENTIFICATION</scope>
</reference>
<dbReference type="InterPro" id="IPR000276">
    <property type="entry name" value="GPCR_Rhodpsn"/>
</dbReference>
<feature type="domain" description="G-protein coupled receptors family 1 profile" evidence="13">
    <location>
        <begin position="53"/>
        <end position="288"/>
    </location>
</feature>
<dbReference type="SUPFAM" id="SSF81321">
    <property type="entry name" value="Family A G protein-coupled receptor-like"/>
    <property type="match status" value="1"/>
</dbReference>
<dbReference type="Pfam" id="PF00001">
    <property type="entry name" value="7tm_1"/>
    <property type="match status" value="1"/>
</dbReference>
<evidence type="ECO:0000256" key="10">
    <source>
        <dbReference type="ARBA" id="ARBA00023224"/>
    </source>
</evidence>
<dbReference type="Ensembl" id="ENSELUT00000094353.1">
    <property type="protein sequence ID" value="ENSELUP00000094496.1"/>
    <property type="gene ID" value="ENSELUG00000013054.3"/>
</dbReference>
<keyword evidence="6 12" id="KW-0472">Membrane</keyword>
<evidence type="ECO:0000256" key="5">
    <source>
        <dbReference type="ARBA" id="ARBA00023040"/>
    </source>
</evidence>
<organism evidence="14 15">
    <name type="scientific">Esox lucius</name>
    <name type="common">Northern pike</name>
    <dbReference type="NCBI Taxonomy" id="8010"/>
    <lineage>
        <taxon>Eukaryota</taxon>
        <taxon>Metazoa</taxon>
        <taxon>Chordata</taxon>
        <taxon>Craniata</taxon>
        <taxon>Vertebrata</taxon>
        <taxon>Euteleostomi</taxon>
        <taxon>Actinopterygii</taxon>
        <taxon>Neopterygii</taxon>
        <taxon>Teleostei</taxon>
        <taxon>Protacanthopterygii</taxon>
        <taxon>Esociformes</taxon>
        <taxon>Esocidae</taxon>
        <taxon>Esox</taxon>
    </lineage>
</organism>
<comment type="similarity">
    <text evidence="11">Belongs to the chemokine-like receptor (CMKLR) family.</text>
</comment>
<feature type="transmembrane region" description="Helical" evidence="12">
    <location>
        <begin position="37"/>
        <end position="62"/>
    </location>
</feature>
<feature type="transmembrane region" description="Helical" evidence="12">
    <location>
        <begin position="236"/>
        <end position="259"/>
    </location>
</feature>
<feature type="transmembrane region" description="Helical" evidence="12">
    <location>
        <begin position="203"/>
        <end position="224"/>
    </location>
</feature>
<accession>A0A3P8Y851</accession>
<keyword evidence="10" id="KW-0807">Transducer</keyword>
<dbReference type="GO" id="GO:0004875">
    <property type="term" value="F:complement receptor activity"/>
    <property type="evidence" value="ECO:0007669"/>
    <property type="project" value="TreeGrafter"/>
</dbReference>
<dbReference type="Ensembl" id="ENSELUT00000104357.1">
    <property type="protein sequence ID" value="ENSELUP00000090069.1"/>
    <property type="gene ID" value="ENSELUG00000013054.3"/>
</dbReference>
<keyword evidence="4 12" id="KW-1133">Transmembrane helix</keyword>
<keyword evidence="7" id="KW-1015">Disulfide bond</keyword>
<dbReference type="OMA" id="LMITFWN"/>
<dbReference type="AlphaFoldDB" id="A0A3P8Y851"/>
<evidence type="ECO:0000256" key="12">
    <source>
        <dbReference type="SAM" id="Phobius"/>
    </source>
</evidence>
<name>A0A3P8Y851_ESOLU</name>
<dbReference type="PANTHER" id="PTHR24225">
    <property type="entry name" value="CHEMOTACTIC RECEPTOR"/>
    <property type="match status" value="1"/>
</dbReference>
<dbReference type="GO" id="GO:0005886">
    <property type="term" value="C:plasma membrane"/>
    <property type="evidence" value="ECO:0007669"/>
    <property type="project" value="UniProtKB-SubCell"/>
</dbReference>
<dbReference type="GeneTree" id="ENSGT01030000235251"/>
<keyword evidence="9" id="KW-0325">Glycoprotein</keyword>
<sequence>MVDFLSTVEYDYNDSVEIPSQSPVLYKTYQMRTGIRFMYVAVYSATICLGLLLNSAVIFMTVKCRSNEKLSQSTLIMGLAVTHLVLCLFTPIYLITAWNYFSWTFGNVVCKLGSYVISMNMFSASLMITFWNVCCYVPVCCDHHMSTNMVLLSWIAGAILSTPSLLSREVQYTADGCACLDKYDYIEHLQIFKGGKDRMMAVVFSRFIFGLLLPLGVTWLSCCCTNNRRSYQVNSLIRPVTVAHFLCWAPVICLTVLQVGSNRVWFIYALPPANALSVLNSCICPVISICKGKMELNSLAQDPHIEENREEDEEMSSLA</sequence>
<feature type="transmembrane region" description="Helical" evidence="12">
    <location>
        <begin position="149"/>
        <end position="166"/>
    </location>
</feature>
<feature type="transmembrane region" description="Helical" evidence="12">
    <location>
        <begin position="115"/>
        <end position="137"/>
    </location>
</feature>
<evidence type="ECO:0000256" key="4">
    <source>
        <dbReference type="ARBA" id="ARBA00022989"/>
    </source>
</evidence>
<dbReference type="Ensembl" id="ENSELUT00000021405.3">
    <property type="protein sequence ID" value="ENSELUP00000012863.3"/>
    <property type="gene ID" value="ENSELUG00000013054.3"/>
</dbReference>
<keyword evidence="5" id="KW-0297">G-protein coupled receptor</keyword>